<comment type="caution">
    <text evidence="1">The sequence shown here is derived from an EMBL/GenBank/DDBJ whole genome shotgun (WGS) entry which is preliminary data.</text>
</comment>
<accession>A0ACB8RCD7</accession>
<dbReference type="EMBL" id="MU276107">
    <property type="protein sequence ID" value="KAI0041703.1"/>
    <property type="molecule type" value="Genomic_DNA"/>
</dbReference>
<proteinExistence type="predicted"/>
<evidence type="ECO:0000313" key="2">
    <source>
        <dbReference type="Proteomes" id="UP000814033"/>
    </source>
</evidence>
<sequence length="523" mass="58958">MTDAPAGVNTLWTTTASSWLAQLKPVPSLTTTAIYTTRQSPHDREELLERDLTTSLRQIETDLEALERVTHVLLERKALYNATYRRAMAALAPQHNSFAQISSLPPELMSIVFTFLCAMYPPAYLASHRCGDLRWIKVTHVCRRWRHIALNLPRLWERIDFLMGRWHVPHQRFPLIASIIPRTKSFHLFLLTIHMPLLKTLTAAAPIMDTLEVEIWTSSDFFGAHEIPDGIFGGDTPALRHVSIASVLPLQWSLPFLKNLTSLTMTQIPSMKFLASLTPIIGTLRKLATLISLDLTLPDLDIPAADAGEFLPRSHVQFPCLEYLRFATTVNDGTRFMRRLKIPPSVALHMDIGSSDEDLYDVSDFSRALSRLFWLNGKHCPPSLTKIVYSANSNLAQRLREAHDTVYLRLWTDVETHAHEPCMVLRFSRWEGSWDEFNLPESAVGDFPLTCLREAAIADSGWEAAEWEEVLEGVNDLRDIQAWGGAAAELCFTLSVPTGAAITQGPIPIPNDNRHGASLRWQT</sequence>
<keyword evidence="2" id="KW-1185">Reference proteome</keyword>
<evidence type="ECO:0000313" key="1">
    <source>
        <dbReference type="EMBL" id="KAI0041703.1"/>
    </source>
</evidence>
<name>A0ACB8RCD7_9AGAM</name>
<protein>
    <submittedName>
        <fullName evidence="1">Uncharacterized protein</fullName>
    </submittedName>
</protein>
<reference evidence="1" key="2">
    <citation type="journal article" date="2022" name="New Phytol.">
        <title>Evolutionary transition to the ectomycorrhizal habit in the genomes of a hyperdiverse lineage of mushroom-forming fungi.</title>
        <authorList>
            <person name="Looney B."/>
            <person name="Miyauchi S."/>
            <person name="Morin E."/>
            <person name="Drula E."/>
            <person name="Courty P.E."/>
            <person name="Kohler A."/>
            <person name="Kuo A."/>
            <person name="LaButti K."/>
            <person name="Pangilinan J."/>
            <person name="Lipzen A."/>
            <person name="Riley R."/>
            <person name="Andreopoulos W."/>
            <person name="He G."/>
            <person name="Johnson J."/>
            <person name="Nolan M."/>
            <person name="Tritt A."/>
            <person name="Barry K.W."/>
            <person name="Grigoriev I.V."/>
            <person name="Nagy L.G."/>
            <person name="Hibbett D."/>
            <person name="Henrissat B."/>
            <person name="Matheny P.B."/>
            <person name="Labbe J."/>
            <person name="Martin F.M."/>
        </authorList>
    </citation>
    <scope>NUCLEOTIDE SEQUENCE</scope>
    <source>
        <strain evidence="1">FP105234-sp</strain>
    </source>
</reference>
<organism evidence="1 2">
    <name type="scientific">Auriscalpium vulgare</name>
    <dbReference type="NCBI Taxonomy" id="40419"/>
    <lineage>
        <taxon>Eukaryota</taxon>
        <taxon>Fungi</taxon>
        <taxon>Dikarya</taxon>
        <taxon>Basidiomycota</taxon>
        <taxon>Agaricomycotina</taxon>
        <taxon>Agaricomycetes</taxon>
        <taxon>Russulales</taxon>
        <taxon>Auriscalpiaceae</taxon>
        <taxon>Auriscalpium</taxon>
    </lineage>
</organism>
<dbReference type="Proteomes" id="UP000814033">
    <property type="component" value="Unassembled WGS sequence"/>
</dbReference>
<reference evidence="1" key="1">
    <citation type="submission" date="2021-02" db="EMBL/GenBank/DDBJ databases">
        <authorList>
            <consortium name="DOE Joint Genome Institute"/>
            <person name="Ahrendt S."/>
            <person name="Looney B.P."/>
            <person name="Miyauchi S."/>
            <person name="Morin E."/>
            <person name="Drula E."/>
            <person name="Courty P.E."/>
            <person name="Chicoki N."/>
            <person name="Fauchery L."/>
            <person name="Kohler A."/>
            <person name="Kuo A."/>
            <person name="Labutti K."/>
            <person name="Pangilinan J."/>
            <person name="Lipzen A."/>
            <person name="Riley R."/>
            <person name="Andreopoulos W."/>
            <person name="He G."/>
            <person name="Johnson J."/>
            <person name="Barry K.W."/>
            <person name="Grigoriev I.V."/>
            <person name="Nagy L."/>
            <person name="Hibbett D."/>
            <person name="Henrissat B."/>
            <person name="Matheny P.B."/>
            <person name="Labbe J."/>
            <person name="Martin F."/>
        </authorList>
    </citation>
    <scope>NUCLEOTIDE SEQUENCE</scope>
    <source>
        <strain evidence="1">FP105234-sp</strain>
    </source>
</reference>
<gene>
    <name evidence="1" type="ORF">FA95DRAFT_1610802</name>
</gene>